<evidence type="ECO:0000313" key="11">
    <source>
        <dbReference type="Proteomes" id="UP001344632"/>
    </source>
</evidence>
<dbReference type="Pfam" id="PF00072">
    <property type="entry name" value="Response_reg"/>
    <property type="match status" value="1"/>
</dbReference>
<feature type="DNA-binding region" description="OmpR/PhoB-type" evidence="7">
    <location>
        <begin position="143"/>
        <end position="242"/>
    </location>
</feature>
<dbReference type="RefSeq" id="WP_326085385.1">
    <property type="nucleotide sequence ID" value="NZ_JARLKZ010000002.1"/>
</dbReference>
<evidence type="ECO:0000259" key="8">
    <source>
        <dbReference type="PROSITE" id="PS50110"/>
    </source>
</evidence>
<dbReference type="PROSITE" id="PS51755">
    <property type="entry name" value="OMPR_PHOB"/>
    <property type="match status" value="1"/>
</dbReference>
<evidence type="ECO:0000259" key="9">
    <source>
        <dbReference type="PROSITE" id="PS51755"/>
    </source>
</evidence>
<comment type="caution">
    <text evidence="10">The sequence shown here is derived from an EMBL/GenBank/DDBJ whole genome shotgun (WGS) entry which is preliminary data.</text>
</comment>
<protein>
    <submittedName>
        <fullName evidence="10">Response regulator transcription factor</fullName>
    </submittedName>
</protein>
<dbReference type="SUPFAM" id="SSF46894">
    <property type="entry name" value="C-terminal effector domain of the bipartite response regulators"/>
    <property type="match status" value="1"/>
</dbReference>
<dbReference type="SMART" id="SM00862">
    <property type="entry name" value="Trans_reg_C"/>
    <property type="match status" value="1"/>
</dbReference>
<dbReference type="Gene3D" id="1.10.10.10">
    <property type="entry name" value="Winged helix-like DNA-binding domain superfamily/Winged helix DNA-binding domain"/>
    <property type="match status" value="1"/>
</dbReference>
<dbReference type="SUPFAM" id="SSF52172">
    <property type="entry name" value="CheY-like"/>
    <property type="match status" value="1"/>
</dbReference>
<dbReference type="PANTHER" id="PTHR48111">
    <property type="entry name" value="REGULATOR OF RPOS"/>
    <property type="match status" value="1"/>
</dbReference>
<reference evidence="10 11" key="1">
    <citation type="submission" date="2023-03" db="EMBL/GenBank/DDBJ databases">
        <title>Bacillus Genome Sequencing.</title>
        <authorList>
            <person name="Dunlap C."/>
        </authorList>
    </citation>
    <scope>NUCLEOTIDE SEQUENCE [LARGE SCALE GENOMIC DNA]</scope>
    <source>
        <strain evidence="10 11">BD-525</strain>
    </source>
</reference>
<evidence type="ECO:0000256" key="5">
    <source>
        <dbReference type="ARBA" id="ARBA00023163"/>
    </source>
</evidence>
<feature type="modified residue" description="4-aspartylphosphate" evidence="6">
    <location>
        <position position="66"/>
    </location>
</feature>
<evidence type="ECO:0000256" key="1">
    <source>
        <dbReference type="ARBA" id="ARBA00022553"/>
    </source>
</evidence>
<evidence type="ECO:0000256" key="2">
    <source>
        <dbReference type="ARBA" id="ARBA00023012"/>
    </source>
</evidence>
<dbReference type="CDD" id="cd17574">
    <property type="entry name" value="REC_OmpR"/>
    <property type="match status" value="1"/>
</dbReference>
<evidence type="ECO:0000256" key="7">
    <source>
        <dbReference type="PROSITE-ProRule" id="PRU01091"/>
    </source>
</evidence>
<evidence type="ECO:0000256" key="6">
    <source>
        <dbReference type="PROSITE-ProRule" id="PRU00169"/>
    </source>
</evidence>
<gene>
    <name evidence="10" type="ORF">P4H66_02015</name>
</gene>
<keyword evidence="11" id="KW-1185">Reference proteome</keyword>
<keyword evidence="3" id="KW-0805">Transcription regulation</keyword>
<dbReference type="InterPro" id="IPR001867">
    <property type="entry name" value="OmpR/PhoB-type_DNA-bd"/>
</dbReference>
<dbReference type="InterPro" id="IPR016032">
    <property type="entry name" value="Sig_transdc_resp-reg_C-effctor"/>
</dbReference>
<organism evidence="10 11">
    <name type="scientific">Paenibacillus dokdonensis</name>
    <dbReference type="NCBI Taxonomy" id="2567944"/>
    <lineage>
        <taxon>Bacteria</taxon>
        <taxon>Bacillati</taxon>
        <taxon>Bacillota</taxon>
        <taxon>Bacilli</taxon>
        <taxon>Bacillales</taxon>
        <taxon>Paenibacillaceae</taxon>
        <taxon>Paenibacillus</taxon>
    </lineage>
</organism>
<dbReference type="InterPro" id="IPR036388">
    <property type="entry name" value="WH-like_DNA-bd_sf"/>
</dbReference>
<accession>A0ABU6GGT3</accession>
<evidence type="ECO:0000256" key="3">
    <source>
        <dbReference type="ARBA" id="ARBA00023015"/>
    </source>
</evidence>
<dbReference type="SMART" id="SM00448">
    <property type="entry name" value="REC"/>
    <property type="match status" value="1"/>
</dbReference>
<dbReference type="InterPro" id="IPR001789">
    <property type="entry name" value="Sig_transdc_resp-reg_receiver"/>
</dbReference>
<dbReference type="CDD" id="cd00383">
    <property type="entry name" value="trans_reg_C"/>
    <property type="match status" value="1"/>
</dbReference>
<dbReference type="Gene3D" id="6.10.250.690">
    <property type="match status" value="1"/>
</dbReference>
<feature type="domain" description="Response regulatory" evidence="8">
    <location>
        <begin position="16"/>
        <end position="130"/>
    </location>
</feature>
<keyword evidence="5" id="KW-0804">Transcription</keyword>
<dbReference type="Pfam" id="PF00486">
    <property type="entry name" value="Trans_reg_C"/>
    <property type="match status" value="1"/>
</dbReference>
<dbReference type="InterPro" id="IPR011006">
    <property type="entry name" value="CheY-like_superfamily"/>
</dbReference>
<evidence type="ECO:0000313" key="10">
    <source>
        <dbReference type="EMBL" id="MEC0238648.1"/>
    </source>
</evidence>
<dbReference type="PROSITE" id="PS50110">
    <property type="entry name" value="RESPONSE_REGULATORY"/>
    <property type="match status" value="1"/>
</dbReference>
<dbReference type="EMBL" id="JARLKZ010000002">
    <property type="protein sequence ID" value="MEC0238648.1"/>
    <property type="molecule type" value="Genomic_DNA"/>
</dbReference>
<dbReference type="Gene3D" id="3.40.50.2300">
    <property type="match status" value="1"/>
</dbReference>
<feature type="domain" description="OmpR/PhoB-type" evidence="9">
    <location>
        <begin position="143"/>
        <end position="242"/>
    </location>
</feature>
<keyword evidence="1 6" id="KW-0597">Phosphoprotein</keyword>
<dbReference type="PANTHER" id="PTHR48111:SF52">
    <property type="entry name" value="TRANSCRIPTIONAL REGULATORY PROTEIN YVRH"/>
    <property type="match status" value="1"/>
</dbReference>
<evidence type="ECO:0000256" key="4">
    <source>
        <dbReference type="ARBA" id="ARBA00023125"/>
    </source>
</evidence>
<sequence length="245" mass="27946">MITHSKGVIVLTFNQKVLIVDDEADIVRLLQTVLIKEGIEQVYAAATAEEGWIEFQKRQPDIVVLDIMLPDGEGYDVCKKIRGVSNVPIFFLSAKTEEIDKILGFAIGGDDYITKPFSPKEVAYRIKARFRRNDIPQDGEKMDHIIKAGPFELDEQKIELKKNGTIIELKPKELGLLTHLLKHPNQIISKESLYDHVWGEEFFGFDNTVMVHIRRLREKIEGDPSNPRYLVTVKGLGYKLAVEDE</sequence>
<proteinExistence type="predicted"/>
<keyword evidence="4 7" id="KW-0238">DNA-binding</keyword>
<keyword evidence="2" id="KW-0902">Two-component regulatory system</keyword>
<name>A0ABU6GGT3_9BACL</name>
<dbReference type="InterPro" id="IPR039420">
    <property type="entry name" value="WalR-like"/>
</dbReference>
<dbReference type="Proteomes" id="UP001344632">
    <property type="component" value="Unassembled WGS sequence"/>
</dbReference>